<accession>A0ABX7T961</accession>
<evidence type="ECO:0000313" key="3">
    <source>
        <dbReference type="Proteomes" id="UP000663923"/>
    </source>
</evidence>
<keyword evidence="3" id="KW-1185">Reference proteome</keyword>
<gene>
    <name evidence="2" type="ORF">J4G78_04120</name>
</gene>
<dbReference type="Proteomes" id="UP000663923">
    <property type="component" value="Chromosome"/>
</dbReference>
<dbReference type="RefSeq" id="WP_207988729.1">
    <property type="nucleotide sequence ID" value="NZ_CP071794.1"/>
</dbReference>
<dbReference type="Pfam" id="PF08811">
    <property type="entry name" value="DUF1800"/>
    <property type="match status" value="1"/>
</dbReference>
<evidence type="ECO:0000313" key="2">
    <source>
        <dbReference type="EMBL" id="QTD56772.1"/>
    </source>
</evidence>
<evidence type="ECO:0000256" key="1">
    <source>
        <dbReference type="SAM" id="Coils"/>
    </source>
</evidence>
<dbReference type="InterPro" id="IPR014917">
    <property type="entry name" value="DUF1800"/>
</dbReference>
<organism evidence="2 3">
    <name type="scientific">Parasphingorhabdus cellanae</name>
    <dbReference type="NCBI Taxonomy" id="2806553"/>
    <lineage>
        <taxon>Bacteria</taxon>
        <taxon>Pseudomonadati</taxon>
        <taxon>Pseudomonadota</taxon>
        <taxon>Alphaproteobacteria</taxon>
        <taxon>Sphingomonadales</taxon>
        <taxon>Sphingomonadaceae</taxon>
        <taxon>Parasphingorhabdus</taxon>
    </lineage>
</organism>
<dbReference type="EMBL" id="CP071794">
    <property type="protein sequence ID" value="QTD56772.1"/>
    <property type="molecule type" value="Genomic_DNA"/>
</dbReference>
<keyword evidence="1" id="KW-0175">Coiled coil</keyword>
<sequence>MTIAKAIAMNRFGLGHRPDYGSSDRQQAWLLDQLIRFDPSPQVVAAQPSRQAIASAFQSYRMDAKQFRNMRKNKAGTEDQIAMLEAQRKESRKSLQNIHMEAVDARLTVALNSDTDFAERLVHFWSNHFAISVEKPPVVALSGNYEFRAIRPHIMGKFSDLLFAAVQHPAMLLFLDQAQSVGPSSPMAKRISQRRGKQFGLNENLAREILELHTLGVRTGYDQSDVTELARALTGWTIAGFQGGPAQRRLAESAKTGDTVFIDAVHEPGQRRIMDKTYGAEGADQVKAILSDLAVHPATARHVAMKLARHFVSDKPPEKLVNRLEDDFLSTGGDLPSLYRTLVEAPEAWPTPWNGAQAKFKSPWEWLVSSLRALNVRDLPTNMKTAQLLRQLGQPVWKPGSPAGYADETATWAGSAALMRRVELAERIARRSADRIDARALAPQILPGVLANNTVEAVARAESPSQGLSLLLVSPEFLRR</sequence>
<protein>
    <submittedName>
        <fullName evidence="2">DUF1800 domain-containing protein</fullName>
    </submittedName>
</protein>
<name>A0ABX7T961_9SPHN</name>
<proteinExistence type="predicted"/>
<reference evidence="2 3" key="1">
    <citation type="submission" date="2021-03" db="EMBL/GenBank/DDBJ databases">
        <title>Complete genome of Parasphingorhabdus_sp.JHSY0214.</title>
        <authorList>
            <person name="Yoo J.H."/>
            <person name="Bae J.W."/>
        </authorList>
    </citation>
    <scope>NUCLEOTIDE SEQUENCE [LARGE SCALE GENOMIC DNA]</scope>
    <source>
        <strain evidence="2 3">JHSY0214</strain>
    </source>
</reference>
<feature type="coiled-coil region" evidence="1">
    <location>
        <begin position="67"/>
        <end position="94"/>
    </location>
</feature>